<dbReference type="Proteomes" id="UP000009192">
    <property type="component" value="Unassembled WGS sequence"/>
</dbReference>
<evidence type="ECO:0000313" key="3">
    <source>
        <dbReference type="EMBL" id="KRG05582.1"/>
    </source>
</evidence>
<dbReference type="AlphaFoldDB" id="A0A0Q9XL12"/>
<evidence type="ECO:0000256" key="2">
    <source>
        <dbReference type="SAM" id="SignalP"/>
    </source>
</evidence>
<keyword evidence="1" id="KW-0812">Transmembrane</keyword>
<proteinExistence type="predicted"/>
<protein>
    <submittedName>
        <fullName evidence="3">Uncharacterized protein</fullName>
    </submittedName>
</protein>
<keyword evidence="1" id="KW-0472">Membrane</keyword>
<keyword evidence="4" id="KW-1185">Reference proteome</keyword>
<name>A0A0Q9XL12_DROMO</name>
<feature type="signal peptide" evidence="2">
    <location>
        <begin position="1"/>
        <end position="21"/>
    </location>
</feature>
<feature type="chain" id="PRO_5006388040" evidence="2">
    <location>
        <begin position="22"/>
        <end position="103"/>
    </location>
</feature>
<keyword evidence="2" id="KW-0732">Signal</keyword>
<evidence type="ECO:0000256" key="1">
    <source>
        <dbReference type="SAM" id="Phobius"/>
    </source>
</evidence>
<dbReference type="InParanoid" id="A0A0Q9XL12"/>
<gene>
    <name evidence="3" type="primary">Dmoj\GI26636</name>
    <name evidence="3" type="ORF">Dmoj_GI26636</name>
</gene>
<dbReference type="KEGG" id="dmo:Dmoj_GI26636"/>
<reference evidence="3 4" key="1">
    <citation type="journal article" date="2007" name="Nature">
        <title>Evolution of genes and genomes on the Drosophila phylogeny.</title>
        <authorList>
            <consortium name="Drosophila 12 Genomes Consortium"/>
            <person name="Clark A.G."/>
            <person name="Eisen M.B."/>
            <person name="Smith D.R."/>
            <person name="Bergman C.M."/>
            <person name="Oliver B."/>
            <person name="Markow T.A."/>
            <person name="Kaufman T.C."/>
            <person name="Kellis M."/>
            <person name="Gelbart W."/>
            <person name="Iyer V.N."/>
            <person name="Pollard D.A."/>
            <person name="Sackton T.B."/>
            <person name="Larracuente A.M."/>
            <person name="Singh N.D."/>
            <person name="Abad J.P."/>
            <person name="Abt D.N."/>
            <person name="Adryan B."/>
            <person name="Aguade M."/>
            <person name="Akashi H."/>
            <person name="Anderson W.W."/>
            <person name="Aquadro C.F."/>
            <person name="Ardell D.H."/>
            <person name="Arguello R."/>
            <person name="Artieri C.G."/>
            <person name="Barbash D.A."/>
            <person name="Barker D."/>
            <person name="Barsanti P."/>
            <person name="Batterham P."/>
            <person name="Batzoglou S."/>
            <person name="Begun D."/>
            <person name="Bhutkar A."/>
            <person name="Blanco E."/>
            <person name="Bosak S.A."/>
            <person name="Bradley R.K."/>
            <person name="Brand A.D."/>
            <person name="Brent M.R."/>
            <person name="Brooks A.N."/>
            <person name="Brown R.H."/>
            <person name="Butlin R.K."/>
            <person name="Caggese C."/>
            <person name="Calvi B.R."/>
            <person name="Bernardo de Carvalho A."/>
            <person name="Caspi A."/>
            <person name="Castrezana S."/>
            <person name="Celniker S.E."/>
            <person name="Chang J.L."/>
            <person name="Chapple C."/>
            <person name="Chatterji S."/>
            <person name="Chinwalla A."/>
            <person name="Civetta A."/>
            <person name="Clifton S.W."/>
            <person name="Comeron J.M."/>
            <person name="Costello J.C."/>
            <person name="Coyne J.A."/>
            <person name="Daub J."/>
            <person name="David R.G."/>
            <person name="Delcher A.L."/>
            <person name="Delehaunty K."/>
            <person name="Do C.B."/>
            <person name="Ebling H."/>
            <person name="Edwards K."/>
            <person name="Eickbush T."/>
            <person name="Evans J.D."/>
            <person name="Filipski A."/>
            <person name="Findeiss S."/>
            <person name="Freyhult E."/>
            <person name="Fulton L."/>
            <person name="Fulton R."/>
            <person name="Garcia A.C."/>
            <person name="Gardiner A."/>
            <person name="Garfield D.A."/>
            <person name="Garvin B.E."/>
            <person name="Gibson G."/>
            <person name="Gilbert D."/>
            <person name="Gnerre S."/>
            <person name="Godfrey J."/>
            <person name="Good R."/>
            <person name="Gotea V."/>
            <person name="Gravely B."/>
            <person name="Greenberg A.J."/>
            <person name="Griffiths-Jones S."/>
            <person name="Gross S."/>
            <person name="Guigo R."/>
            <person name="Gustafson E.A."/>
            <person name="Haerty W."/>
            <person name="Hahn M.W."/>
            <person name="Halligan D.L."/>
            <person name="Halpern A.L."/>
            <person name="Halter G.M."/>
            <person name="Han M.V."/>
            <person name="Heger A."/>
            <person name="Hillier L."/>
            <person name="Hinrichs A.S."/>
            <person name="Holmes I."/>
            <person name="Hoskins R.A."/>
            <person name="Hubisz M.J."/>
            <person name="Hultmark D."/>
            <person name="Huntley M.A."/>
            <person name="Jaffe D.B."/>
            <person name="Jagadeeshan S."/>
            <person name="Jeck W.R."/>
            <person name="Johnson J."/>
            <person name="Jones C.D."/>
            <person name="Jordan W.C."/>
            <person name="Karpen G.H."/>
            <person name="Kataoka E."/>
            <person name="Keightley P.D."/>
            <person name="Kheradpour P."/>
            <person name="Kirkness E.F."/>
            <person name="Koerich L.B."/>
            <person name="Kristiansen K."/>
            <person name="Kudrna D."/>
            <person name="Kulathinal R.J."/>
            <person name="Kumar S."/>
            <person name="Kwok R."/>
            <person name="Lander E."/>
            <person name="Langley C.H."/>
            <person name="Lapoint R."/>
            <person name="Lazzaro B.P."/>
            <person name="Lee S.J."/>
            <person name="Levesque L."/>
            <person name="Li R."/>
            <person name="Lin C.F."/>
            <person name="Lin M.F."/>
            <person name="Lindblad-Toh K."/>
            <person name="Llopart A."/>
            <person name="Long M."/>
            <person name="Low L."/>
            <person name="Lozovsky E."/>
            <person name="Lu J."/>
            <person name="Luo M."/>
            <person name="Machado C.A."/>
            <person name="Makalowski W."/>
            <person name="Marzo M."/>
            <person name="Matsuda M."/>
            <person name="Matzkin L."/>
            <person name="McAllister B."/>
            <person name="McBride C.S."/>
            <person name="McKernan B."/>
            <person name="McKernan K."/>
            <person name="Mendez-Lago M."/>
            <person name="Minx P."/>
            <person name="Mollenhauer M.U."/>
            <person name="Montooth K."/>
            <person name="Mount S.M."/>
            <person name="Mu X."/>
            <person name="Myers E."/>
            <person name="Negre B."/>
            <person name="Newfeld S."/>
            <person name="Nielsen R."/>
            <person name="Noor M.A."/>
            <person name="O'Grady P."/>
            <person name="Pachter L."/>
            <person name="Papaceit M."/>
            <person name="Parisi M.J."/>
            <person name="Parisi M."/>
            <person name="Parts L."/>
            <person name="Pedersen J.S."/>
            <person name="Pesole G."/>
            <person name="Phillippy A.M."/>
            <person name="Ponting C.P."/>
            <person name="Pop M."/>
            <person name="Porcelli D."/>
            <person name="Powell J.R."/>
            <person name="Prohaska S."/>
            <person name="Pruitt K."/>
            <person name="Puig M."/>
            <person name="Quesneville H."/>
            <person name="Ram K.R."/>
            <person name="Rand D."/>
            <person name="Rasmussen M.D."/>
            <person name="Reed L.K."/>
            <person name="Reenan R."/>
            <person name="Reily A."/>
            <person name="Remington K.A."/>
            <person name="Rieger T.T."/>
            <person name="Ritchie M.G."/>
            <person name="Robin C."/>
            <person name="Rogers Y.H."/>
            <person name="Rohde C."/>
            <person name="Rozas J."/>
            <person name="Rubenfield M.J."/>
            <person name="Ruiz A."/>
            <person name="Russo S."/>
            <person name="Salzberg S.L."/>
            <person name="Sanchez-Gracia A."/>
            <person name="Saranga D.J."/>
            <person name="Sato H."/>
            <person name="Schaeffer S.W."/>
            <person name="Schatz M.C."/>
            <person name="Schlenke T."/>
            <person name="Schwartz R."/>
            <person name="Segarra C."/>
            <person name="Singh R.S."/>
            <person name="Sirot L."/>
            <person name="Sirota M."/>
            <person name="Sisneros N.B."/>
            <person name="Smith C.D."/>
            <person name="Smith T.F."/>
            <person name="Spieth J."/>
            <person name="Stage D.E."/>
            <person name="Stark A."/>
            <person name="Stephan W."/>
            <person name="Strausberg R.L."/>
            <person name="Strempel S."/>
            <person name="Sturgill D."/>
            <person name="Sutton G."/>
            <person name="Sutton G.G."/>
            <person name="Tao W."/>
            <person name="Teichmann S."/>
            <person name="Tobari Y.N."/>
            <person name="Tomimura Y."/>
            <person name="Tsolas J.M."/>
            <person name="Valente V.L."/>
            <person name="Venter E."/>
            <person name="Venter J.C."/>
            <person name="Vicario S."/>
            <person name="Vieira F.G."/>
            <person name="Vilella A.J."/>
            <person name="Villasante A."/>
            <person name="Walenz B."/>
            <person name="Wang J."/>
            <person name="Wasserman M."/>
            <person name="Watts T."/>
            <person name="Wilson D."/>
            <person name="Wilson R.K."/>
            <person name="Wing R.A."/>
            <person name="Wolfner M.F."/>
            <person name="Wong A."/>
            <person name="Wong G.K."/>
            <person name="Wu C.I."/>
            <person name="Wu G."/>
            <person name="Yamamoto D."/>
            <person name="Yang H.P."/>
            <person name="Yang S.P."/>
            <person name="Yorke J.A."/>
            <person name="Yoshida K."/>
            <person name="Zdobnov E."/>
            <person name="Zhang P."/>
            <person name="Zhang Y."/>
            <person name="Zimin A.V."/>
            <person name="Baldwin J."/>
            <person name="Abdouelleil A."/>
            <person name="Abdulkadir J."/>
            <person name="Abebe A."/>
            <person name="Abera B."/>
            <person name="Abreu J."/>
            <person name="Acer S.C."/>
            <person name="Aftuck L."/>
            <person name="Alexander A."/>
            <person name="An P."/>
            <person name="Anderson E."/>
            <person name="Anderson S."/>
            <person name="Arachi H."/>
            <person name="Azer M."/>
            <person name="Bachantsang P."/>
            <person name="Barry A."/>
            <person name="Bayul T."/>
            <person name="Berlin A."/>
            <person name="Bessette D."/>
            <person name="Bloom T."/>
            <person name="Blye J."/>
            <person name="Boguslavskiy L."/>
            <person name="Bonnet C."/>
            <person name="Boukhgalter B."/>
            <person name="Bourzgui I."/>
            <person name="Brown A."/>
            <person name="Cahill P."/>
            <person name="Channer S."/>
            <person name="Cheshatsang Y."/>
            <person name="Chuda L."/>
            <person name="Citroen M."/>
            <person name="Collymore A."/>
            <person name="Cooke P."/>
            <person name="Costello M."/>
            <person name="D'Aco K."/>
            <person name="Daza R."/>
            <person name="De Haan G."/>
            <person name="DeGray S."/>
            <person name="DeMaso C."/>
            <person name="Dhargay N."/>
            <person name="Dooley K."/>
            <person name="Dooley E."/>
            <person name="Doricent M."/>
            <person name="Dorje P."/>
            <person name="Dorjee K."/>
            <person name="Dupes A."/>
            <person name="Elong R."/>
            <person name="Falk J."/>
            <person name="Farina A."/>
            <person name="Faro S."/>
            <person name="Ferguson D."/>
            <person name="Fisher S."/>
            <person name="Foley C.D."/>
            <person name="Franke A."/>
            <person name="Friedrich D."/>
            <person name="Gadbois L."/>
            <person name="Gearin G."/>
            <person name="Gearin C.R."/>
            <person name="Giannoukos G."/>
            <person name="Goode T."/>
            <person name="Graham J."/>
            <person name="Grandbois E."/>
            <person name="Grewal S."/>
            <person name="Gyaltsen K."/>
            <person name="Hafez N."/>
            <person name="Hagos B."/>
            <person name="Hall J."/>
            <person name="Henson C."/>
            <person name="Hollinger A."/>
            <person name="Honan T."/>
            <person name="Huard M.D."/>
            <person name="Hughes L."/>
            <person name="Hurhula B."/>
            <person name="Husby M.E."/>
            <person name="Kamat A."/>
            <person name="Kanga B."/>
            <person name="Kashin S."/>
            <person name="Khazanovich D."/>
            <person name="Kisner P."/>
            <person name="Lance K."/>
            <person name="Lara M."/>
            <person name="Lee W."/>
            <person name="Lennon N."/>
            <person name="Letendre F."/>
            <person name="LeVine R."/>
            <person name="Lipovsky A."/>
            <person name="Liu X."/>
            <person name="Liu J."/>
            <person name="Liu S."/>
            <person name="Lokyitsang T."/>
            <person name="Lokyitsang Y."/>
            <person name="Lubonja R."/>
            <person name="Lui A."/>
            <person name="MacDonald P."/>
            <person name="Magnisalis V."/>
            <person name="Maru K."/>
            <person name="Matthews C."/>
            <person name="McCusker W."/>
            <person name="McDonough S."/>
            <person name="Mehta T."/>
            <person name="Meldrim J."/>
            <person name="Meneus L."/>
            <person name="Mihai O."/>
            <person name="Mihalev A."/>
            <person name="Mihova T."/>
            <person name="Mittelman R."/>
            <person name="Mlenga V."/>
            <person name="Montmayeur A."/>
            <person name="Mulrain L."/>
            <person name="Navidi A."/>
            <person name="Naylor J."/>
            <person name="Negash T."/>
            <person name="Nguyen T."/>
            <person name="Nguyen N."/>
            <person name="Nicol R."/>
            <person name="Norbu C."/>
            <person name="Norbu N."/>
            <person name="Novod N."/>
            <person name="O'Neill B."/>
            <person name="Osman S."/>
            <person name="Markiewicz E."/>
            <person name="Oyono O.L."/>
            <person name="Patti C."/>
            <person name="Phunkhang P."/>
            <person name="Pierre F."/>
            <person name="Priest M."/>
            <person name="Raghuraman S."/>
            <person name="Rege F."/>
            <person name="Reyes R."/>
            <person name="Rise C."/>
            <person name="Rogov P."/>
            <person name="Ross K."/>
            <person name="Ryan E."/>
            <person name="Settipalli S."/>
            <person name="Shea T."/>
            <person name="Sherpa N."/>
            <person name="Shi L."/>
            <person name="Shih D."/>
            <person name="Sparrow T."/>
            <person name="Spaulding J."/>
            <person name="Stalker J."/>
            <person name="Stange-Thomann N."/>
            <person name="Stavropoulos S."/>
            <person name="Stone C."/>
            <person name="Strader C."/>
            <person name="Tesfaye S."/>
            <person name="Thomson T."/>
            <person name="Thoulutsang Y."/>
            <person name="Thoulutsang D."/>
            <person name="Topham K."/>
            <person name="Topping I."/>
            <person name="Tsamla T."/>
            <person name="Vassiliev H."/>
            <person name="Vo A."/>
            <person name="Wangchuk T."/>
            <person name="Wangdi T."/>
            <person name="Weiand M."/>
            <person name="Wilkinson J."/>
            <person name="Wilson A."/>
            <person name="Yadav S."/>
            <person name="Young G."/>
            <person name="Yu Q."/>
            <person name="Zembek L."/>
            <person name="Zhong D."/>
            <person name="Zimmer A."/>
            <person name="Zwirko Z."/>
            <person name="Jaffe D.B."/>
            <person name="Alvarez P."/>
            <person name="Brockman W."/>
            <person name="Butler J."/>
            <person name="Chin C."/>
            <person name="Gnerre S."/>
            <person name="Grabherr M."/>
            <person name="Kleber M."/>
            <person name="Mauceli E."/>
            <person name="MacCallum I."/>
        </authorList>
    </citation>
    <scope>NUCLEOTIDE SEQUENCE [LARGE SCALE GENOMIC DNA]</scope>
    <source>
        <strain evidence="4">Tucson 15081-1352.22</strain>
    </source>
</reference>
<evidence type="ECO:0000313" key="4">
    <source>
        <dbReference type="Proteomes" id="UP000009192"/>
    </source>
</evidence>
<accession>A0A0Q9XL12</accession>
<keyword evidence="1" id="KW-1133">Transmembrane helix</keyword>
<organism evidence="3 4">
    <name type="scientific">Drosophila mojavensis</name>
    <name type="common">Fruit fly</name>
    <dbReference type="NCBI Taxonomy" id="7230"/>
    <lineage>
        <taxon>Eukaryota</taxon>
        <taxon>Metazoa</taxon>
        <taxon>Ecdysozoa</taxon>
        <taxon>Arthropoda</taxon>
        <taxon>Hexapoda</taxon>
        <taxon>Insecta</taxon>
        <taxon>Pterygota</taxon>
        <taxon>Neoptera</taxon>
        <taxon>Endopterygota</taxon>
        <taxon>Diptera</taxon>
        <taxon>Brachycera</taxon>
        <taxon>Muscomorpha</taxon>
        <taxon>Ephydroidea</taxon>
        <taxon>Drosophilidae</taxon>
        <taxon>Drosophila</taxon>
    </lineage>
</organism>
<feature type="transmembrane region" description="Helical" evidence="1">
    <location>
        <begin position="80"/>
        <end position="102"/>
    </location>
</feature>
<sequence length="103" mass="11960">MFIPSLSLSLLLKIFCFWVVGRNKDNFHWQQIEDNSNYNNNNNNNNNNNDSNNSTFIFSRHIHIHLHLHLSSPLSLSLHLSYTFCASFVCAALSFVIFTFFCS</sequence>
<dbReference type="EMBL" id="CH933809">
    <property type="protein sequence ID" value="KRG05582.1"/>
    <property type="molecule type" value="Genomic_DNA"/>
</dbReference>